<accession>A0A931B7Q1</accession>
<evidence type="ECO:0000313" key="8">
    <source>
        <dbReference type="Proteomes" id="UP000657385"/>
    </source>
</evidence>
<dbReference type="SUPFAM" id="SSF46785">
    <property type="entry name" value="Winged helix' DNA-binding domain"/>
    <property type="match status" value="1"/>
</dbReference>
<dbReference type="InterPro" id="IPR004839">
    <property type="entry name" value="Aminotransferase_I/II_large"/>
</dbReference>
<dbReference type="EMBL" id="JADPRT010000010">
    <property type="protein sequence ID" value="MBF9071002.1"/>
    <property type="molecule type" value="Genomic_DNA"/>
</dbReference>
<dbReference type="PROSITE" id="PS50949">
    <property type="entry name" value="HTH_GNTR"/>
    <property type="match status" value="1"/>
</dbReference>
<keyword evidence="3" id="KW-0805">Transcription regulation</keyword>
<keyword evidence="7" id="KW-0808">Transferase</keyword>
<dbReference type="SUPFAM" id="SSF53383">
    <property type="entry name" value="PLP-dependent transferases"/>
    <property type="match status" value="1"/>
</dbReference>
<dbReference type="SMART" id="SM00345">
    <property type="entry name" value="HTH_GNTR"/>
    <property type="match status" value="1"/>
</dbReference>
<evidence type="ECO:0000256" key="5">
    <source>
        <dbReference type="ARBA" id="ARBA00023163"/>
    </source>
</evidence>
<dbReference type="InterPro" id="IPR015424">
    <property type="entry name" value="PyrdxlP-dep_Trfase"/>
</dbReference>
<dbReference type="InterPro" id="IPR015421">
    <property type="entry name" value="PyrdxlP-dep_Trfase_major"/>
</dbReference>
<dbReference type="InterPro" id="IPR051446">
    <property type="entry name" value="HTH_trans_reg/aminotransferase"/>
</dbReference>
<dbReference type="GO" id="GO:0003677">
    <property type="term" value="F:DNA binding"/>
    <property type="evidence" value="ECO:0007669"/>
    <property type="project" value="UniProtKB-KW"/>
</dbReference>
<sequence length="505" mass="53333">MGDWQRPGQGPAYRALAGGLRTLVLDGRVPVEARLPAERELSAALGVSRTTVTAAFELLRDEGFLASRRGAGSWTALPPGRTVHGAGLSPLPADLADSVIDLGIAAPSAPEPFLSEAMAAALTQLPQYTDTHGDFPLGIHVLRHAVADRFTARGLPTDPEQIMITTGAAGGFSLLLRHLLAPAERVAVESPSYANSLQALRFAGSRVVPVALHPGSEATDGGNVGSGNADGANIGGWDVDGWSRTLRDAAPRLGYLIPDFHNPTGMLMSEDERRALVAAARRTGTTLIADETMAELSLEPDLVMPPPLAAFDPGGGTVITLGSTGKTFWGGLRIGWIRASPDLVRRLRADRSSLDVSSPVLEQLAVAHLLSPEVLPQVLAHQRHRIRVQRDALVSALRTALPDWTFRTPLGGLSLWVHTPDGVSGSVLATTAERFGVWVGSGPRFGVDGVLERFVRLPYAHPAEVLGEAVRRLAAASATLTGPHRPEPGRAEPGTMARTSEIALL</sequence>
<dbReference type="Gene3D" id="3.40.640.10">
    <property type="entry name" value="Type I PLP-dependent aspartate aminotransferase-like (Major domain)"/>
    <property type="match status" value="1"/>
</dbReference>
<dbReference type="InterPro" id="IPR036390">
    <property type="entry name" value="WH_DNA-bd_sf"/>
</dbReference>
<dbReference type="Pfam" id="PF00392">
    <property type="entry name" value="GntR"/>
    <property type="match status" value="1"/>
</dbReference>
<dbReference type="PRINTS" id="PR00035">
    <property type="entry name" value="HTHGNTR"/>
</dbReference>
<comment type="caution">
    <text evidence="7">The sequence shown here is derived from an EMBL/GenBank/DDBJ whole genome shotgun (WGS) entry which is preliminary data.</text>
</comment>
<dbReference type="InterPro" id="IPR036388">
    <property type="entry name" value="WH-like_DNA-bd_sf"/>
</dbReference>
<feature type="domain" description="HTH gntR-type" evidence="6">
    <location>
        <begin position="10"/>
        <end position="78"/>
    </location>
</feature>
<evidence type="ECO:0000256" key="1">
    <source>
        <dbReference type="ARBA" id="ARBA00005384"/>
    </source>
</evidence>
<gene>
    <name evidence="7" type="ORF">I2501_23580</name>
</gene>
<dbReference type="PANTHER" id="PTHR46577:SF1">
    <property type="entry name" value="HTH-TYPE TRANSCRIPTIONAL REGULATORY PROTEIN GABR"/>
    <property type="match status" value="1"/>
</dbReference>
<proteinExistence type="inferred from homology"/>
<dbReference type="GO" id="GO:0008483">
    <property type="term" value="F:transaminase activity"/>
    <property type="evidence" value="ECO:0007669"/>
    <property type="project" value="UniProtKB-KW"/>
</dbReference>
<dbReference type="CDD" id="cd00609">
    <property type="entry name" value="AAT_like"/>
    <property type="match status" value="1"/>
</dbReference>
<keyword evidence="7" id="KW-0032">Aminotransferase</keyword>
<evidence type="ECO:0000256" key="3">
    <source>
        <dbReference type="ARBA" id="ARBA00023015"/>
    </source>
</evidence>
<dbReference type="GO" id="GO:0003700">
    <property type="term" value="F:DNA-binding transcription factor activity"/>
    <property type="evidence" value="ECO:0007669"/>
    <property type="project" value="InterPro"/>
</dbReference>
<dbReference type="CDD" id="cd07377">
    <property type="entry name" value="WHTH_GntR"/>
    <property type="match status" value="1"/>
</dbReference>
<dbReference type="InterPro" id="IPR000524">
    <property type="entry name" value="Tscrpt_reg_HTH_GntR"/>
</dbReference>
<evidence type="ECO:0000256" key="4">
    <source>
        <dbReference type="ARBA" id="ARBA00023125"/>
    </source>
</evidence>
<protein>
    <submittedName>
        <fullName evidence="7">PLP-dependent aminotransferase family protein</fullName>
    </submittedName>
</protein>
<keyword evidence="4" id="KW-0238">DNA-binding</keyword>
<evidence type="ECO:0000313" key="7">
    <source>
        <dbReference type="EMBL" id="MBF9071002.1"/>
    </source>
</evidence>
<name>A0A931B7Q1_9ACTN</name>
<keyword evidence="8" id="KW-1185">Reference proteome</keyword>
<comment type="similarity">
    <text evidence="1">In the C-terminal section; belongs to the class-I pyridoxal-phosphate-dependent aminotransferase family.</text>
</comment>
<keyword evidence="2" id="KW-0663">Pyridoxal phosphate</keyword>
<keyword evidence="5" id="KW-0804">Transcription</keyword>
<dbReference type="Pfam" id="PF00155">
    <property type="entry name" value="Aminotran_1_2"/>
    <property type="match status" value="1"/>
</dbReference>
<dbReference type="GO" id="GO:0030170">
    <property type="term" value="F:pyridoxal phosphate binding"/>
    <property type="evidence" value="ECO:0007669"/>
    <property type="project" value="InterPro"/>
</dbReference>
<evidence type="ECO:0000259" key="6">
    <source>
        <dbReference type="PROSITE" id="PS50949"/>
    </source>
</evidence>
<organism evidence="7 8">
    <name type="scientific">Streptacidiphilus fuscans</name>
    <dbReference type="NCBI Taxonomy" id="2789292"/>
    <lineage>
        <taxon>Bacteria</taxon>
        <taxon>Bacillati</taxon>
        <taxon>Actinomycetota</taxon>
        <taxon>Actinomycetes</taxon>
        <taxon>Kitasatosporales</taxon>
        <taxon>Streptomycetaceae</taxon>
        <taxon>Streptacidiphilus</taxon>
    </lineage>
</organism>
<dbReference type="Gene3D" id="1.10.10.10">
    <property type="entry name" value="Winged helix-like DNA-binding domain superfamily/Winged helix DNA-binding domain"/>
    <property type="match status" value="1"/>
</dbReference>
<dbReference type="AlphaFoldDB" id="A0A931B7Q1"/>
<dbReference type="PANTHER" id="PTHR46577">
    <property type="entry name" value="HTH-TYPE TRANSCRIPTIONAL REGULATORY PROTEIN GABR"/>
    <property type="match status" value="1"/>
</dbReference>
<evidence type="ECO:0000256" key="2">
    <source>
        <dbReference type="ARBA" id="ARBA00022898"/>
    </source>
</evidence>
<reference evidence="7" key="1">
    <citation type="submission" date="2020-11" db="EMBL/GenBank/DDBJ databases">
        <title>Isolation and identification of active actinomycetes.</title>
        <authorList>
            <person name="Yu B."/>
        </authorList>
    </citation>
    <scope>NUCLEOTIDE SEQUENCE</scope>
    <source>
        <strain evidence="7">NEAU-YB345</strain>
    </source>
</reference>
<dbReference type="Proteomes" id="UP000657385">
    <property type="component" value="Unassembled WGS sequence"/>
</dbReference>